<proteinExistence type="inferred from homology"/>
<dbReference type="InterPro" id="IPR029510">
    <property type="entry name" value="Ald_DH_CS_GLU"/>
</dbReference>
<reference evidence="6" key="1">
    <citation type="submission" date="2022-04" db="EMBL/GenBank/DDBJ databases">
        <title>Complete genome of Methanoplanus endosymbiosus DSM 3599.</title>
        <authorList>
            <person name="Chen S.-C."/>
            <person name="You Y.-T."/>
            <person name="Zhou Y.-Z."/>
            <person name="Lai M.-C."/>
        </authorList>
    </citation>
    <scope>NUCLEOTIDE SEQUENCE</scope>
    <source>
        <strain evidence="6">DSM 3599</strain>
    </source>
</reference>
<dbReference type="Gene3D" id="3.40.309.10">
    <property type="entry name" value="Aldehyde Dehydrogenase, Chain A, domain 2"/>
    <property type="match status" value="1"/>
</dbReference>
<evidence type="ECO:0000256" key="3">
    <source>
        <dbReference type="PROSITE-ProRule" id="PRU10007"/>
    </source>
</evidence>
<keyword evidence="2 4" id="KW-0560">Oxidoreductase</keyword>
<dbReference type="Gene3D" id="3.40.605.10">
    <property type="entry name" value="Aldehyde Dehydrogenase, Chain A, domain 1"/>
    <property type="match status" value="1"/>
</dbReference>
<dbReference type="InterPro" id="IPR015590">
    <property type="entry name" value="Aldehyde_DH_dom"/>
</dbReference>
<dbReference type="InterPro" id="IPR016163">
    <property type="entry name" value="Ald_DH_C"/>
</dbReference>
<dbReference type="GO" id="GO:0008911">
    <property type="term" value="F:lactaldehyde dehydrogenase (NAD+) activity"/>
    <property type="evidence" value="ECO:0007669"/>
    <property type="project" value="TreeGrafter"/>
</dbReference>
<dbReference type="Proteomes" id="UP001060368">
    <property type="component" value="Chromosome"/>
</dbReference>
<dbReference type="EMBL" id="CP096115">
    <property type="protein sequence ID" value="UUX92675.1"/>
    <property type="molecule type" value="Genomic_DNA"/>
</dbReference>
<dbReference type="SUPFAM" id="SSF53720">
    <property type="entry name" value="ALDH-like"/>
    <property type="match status" value="1"/>
</dbReference>
<sequence>MGEIYKMIIGGELKESGEIIDIIYPYTGESFSKVYLAGCAEAEEAIILAAESFKETAHLPAHRRKEILERLAGLVGDNGEKFAEILVKESGKTITLARAEVARSVDTLIISAEEAVRINGELIPLDRTPAGEGCEGIIKRFSIGTVLAITPFNYPLNLACHKIGPAIAAGNPFILKPASKTPLSALLLGELIIKAGYPKRAVNVLPCCNSVAESMAKDERIAYLSFTGSPDVGWHLKSVCGKKRIGLELGGNAPVIVHSDADSDYAAERIAFGACLNAGQVCISVQRVLVHNSIYEEFLEKLRDNFERVKTGDPMNEETFTGPVISDEACERAVDIMLQSIEDGAVQYYGGGYEGRIITPTILADTCHSMEIECEEIFAPVVTVNSYDSFKEAVQRANDTKYGLQAGIFTDSIKNASYAAGHLKYGGVIINDIPTFRTDAMPYGGIKSSGLGKEGPYYAIREMTEEKLIVFARKQR</sequence>
<dbReference type="GeneID" id="74306163"/>
<evidence type="ECO:0000313" key="6">
    <source>
        <dbReference type="EMBL" id="UUX92675.1"/>
    </source>
</evidence>
<dbReference type="InterPro" id="IPR016161">
    <property type="entry name" value="Ald_DH/histidinol_DH"/>
</dbReference>
<organism evidence="6 7">
    <name type="scientific">Methanoplanus endosymbiosus</name>
    <dbReference type="NCBI Taxonomy" id="33865"/>
    <lineage>
        <taxon>Archaea</taxon>
        <taxon>Methanobacteriati</taxon>
        <taxon>Methanobacteriota</taxon>
        <taxon>Stenosarchaea group</taxon>
        <taxon>Methanomicrobia</taxon>
        <taxon>Methanomicrobiales</taxon>
        <taxon>Methanomicrobiaceae</taxon>
        <taxon>Methanoplanus</taxon>
    </lineage>
</organism>
<feature type="domain" description="Aldehyde dehydrogenase" evidence="5">
    <location>
        <begin position="17"/>
        <end position="468"/>
    </location>
</feature>
<evidence type="ECO:0000256" key="4">
    <source>
        <dbReference type="RuleBase" id="RU003345"/>
    </source>
</evidence>
<dbReference type="RefSeq" id="WP_257742818.1">
    <property type="nucleotide sequence ID" value="NZ_CP096115.1"/>
</dbReference>
<dbReference type="PROSITE" id="PS00687">
    <property type="entry name" value="ALDEHYDE_DEHYDR_GLU"/>
    <property type="match status" value="1"/>
</dbReference>
<protein>
    <submittedName>
        <fullName evidence="6">Aldehyde dehydrogenase family protein</fullName>
    </submittedName>
</protein>
<feature type="active site" evidence="3">
    <location>
        <position position="248"/>
    </location>
</feature>
<dbReference type="PANTHER" id="PTHR42991">
    <property type="entry name" value="ALDEHYDE DEHYDROGENASE"/>
    <property type="match status" value="1"/>
</dbReference>
<gene>
    <name evidence="6" type="ORF">L6E24_00675</name>
</gene>
<dbReference type="KEGG" id="mend:L6E24_00675"/>
<dbReference type="AlphaFoldDB" id="A0A9E7PM12"/>
<name>A0A9E7PM12_9EURY</name>
<evidence type="ECO:0000256" key="2">
    <source>
        <dbReference type="ARBA" id="ARBA00023002"/>
    </source>
</evidence>
<accession>A0A9E7PM12</accession>
<keyword evidence="7" id="KW-1185">Reference proteome</keyword>
<dbReference type="InterPro" id="IPR016162">
    <property type="entry name" value="Ald_DH_N"/>
</dbReference>
<comment type="similarity">
    <text evidence="1 4">Belongs to the aldehyde dehydrogenase family.</text>
</comment>
<evidence type="ECO:0000313" key="7">
    <source>
        <dbReference type="Proteomes" id="UP001060368"/>
    </source>
</evidence>
<evidence type="ECO:0000256" key="1">
    <source>
        <dbReference type="ARBA" id="ARBA00009986"/>
    </source>
</evidence>
<dbReference type="Pfam" id="PF00171">
    <property type="entry name" value="Aldedh"/>
    <property type="match status" value="1"/>
</dbReference>
<dbReference type="InterPro" id="IPR051020">
    <property type="entry name" value="ALDH-related_metabolic_enz"/>
</dbReference>
<evidence type="ECO:0000259" key="5">
    <source>
        <dbReference type="Pfam" id="PF00171"/>
    </source>
</evidence>
<dbReference type="PANTHER" id="PTHR42991:SF1">
    <property type="entry name" value="ALDEHYDE DEHYDROGENASE"/>
    <property type="match status" value="1"/>
</dbReference>